<reference evidence="3" key="2">
    <citation type="journal article" date="2021" name="PeerJ">
        <title>Extensive microbial diversity within the chicken gut microbiome revealed by metagenomics and culture.</title>
        <authorList>
            <person name="Gilroy R."/>
            <person name="Ravi A."/>
            <person name="Getino M."/>
            <person name="Pursley I."/>
            <person name="Horton D.L."/>
            <person name="Alikhan N.F."/>
            <person name="Baker D."/>
            <person name="Gharbi K."/>
            <person name="Hall N."/>
            <person name="Watson M."/>
            <person name="Adriaenssens E.M."/>
            <person name="Foster-Nyarko E."/>
            <person name="Jarju S."/>
            <person name="Secka A."/>
            <person name="Antonio M."/>
            <person name="Oren A."/>
            <person name="Chaudhuri R.R."/>
            <person name="La Ragione R."/>
            <person name="Hildebrand F."/>
            <person name="Pallen M.J."/>
        </authorList>
    </citation>
    <scope>NUCLEOTIDE SEQUENCE</scope>
    <source>
        <strain evidence="3">CHK181-108</strain>
    </source>
</reference>
<dbReference type="InterPro" id="IPR010502">
    <property type="entry name" value="Carb-bd_dom_fam9"/>
</dbReference>
<feature type="signal peptide" evidence="1">
    <location>
        <begin position="1"/>
        <end position="24"/>
    </location>
</feature>
<proteinExistence type="predicted"/>
<dbReference type="Gene3D" id="3.20.20.80">
    <property type="entry name" value="Glycosidases"/>
    <property type="match status" value="1"/>
</dbReference>
<dbReference type="PANTHER" id="PTHR12631">
    <property type="entry name" value="ALPHA-L-IDURONIDASE"/>
    <property type="match status" value="1"/>
</dbReference>
<gene>
    <name evidence="3" type="ORF">IAA60_00150</name>
</gene>
<reference evidence="3" key="1">
    <citation type="submission" date="2020-10" db="EMBL/GenBank/DDBJ databases">
        <authorList>
            <person name="Gilroy R."/>
        </authorList>
    </citation>
    <scope>NUCLEOTIDE SEQUENCE</scope>
    <source>
        <strain evidence="3">CHK181-108</strain>
    </source>
</reference>
<dbReference type="GO" id="GO:0030246">
    <property type="term" value="F:carbohydrate binding"/>
    <property type="evidence" value="ECO:0007669"/>
    <property type="project" value="InterPro"/>
</dbReference>
<evidence type="ECO:0000313" key="3">
    <source>
        <dbReference type="EMBL" id="HIT84296.1"/>
    </source>
</evidence>
<dbReference type="GO" id="GO:0016052">
    <property type="term" value="P:carbohydrate catabolic process"/>
    <property type="evidence" value="ECO:0007669"/>
    <property type="project" value="InterPro"/>
</dbReference>
<evidence type="ECO:0000313" key="4">
    <source>
        <dbReference type="Proteomes" id="UP000824165"/>
    </source>
</evidence>
<feature type="chain" id="PRO_5039261522" description="Carbohydrate-binding domain-containing protein" evidence="1">
    <location>
        <begin position="25"/>
        <end position="1119"/>
    </location>
</feature>
<organism evidence="3 4">
    <name type="scientific">Candidatus Ornithomonoglobus intestinigallinarum</name>
    <dbReference type="NCBI Taxonomy" id="2840894"/>
    <lineage>
        <taxon>Bacteria</taxon>
        <taxon>Bacillati</taxon>
        <taxon>Bacillota</taxon>
        <taxon>Clostridia</taxon>
        <taxon>Candidatus Ornithomonoglobus</taxon>
    </lineage>
</organism>
<sequence length="1119" mass="124847">MKKYVKTLCAALSLSLGLSGANFAAAAEGTDEYALAYFGSEDTFENMTIPGYVTDTIDVGGRMARTTKIANASHHLYCDVNDEFMYAIPNGTPVEITVEYYDSGTGMFTLDYDSYDSNAGGYANMGCAEIVNLTDTQEWKTHTFHLEDMRMMNSMSMKTDFRVGTWGIMMGNSTSDVTFGSIKVEYADYLHFTNAWIDSDRVGNIFTAEDEIKLNQNAQNKTEKTVITKFDYKLYDSNNALIAEKSAELTVGPKETGIAEVVFDNPGANGLYTLDIVQTEYYEDTPDDVRTLETTDGFSVSILLDQDEANPHYGVAQQISEGRGDADISTKLMAQNGMTWMRDDFKWETHETAPGVFEMREGELEQIRTMKENGINLLYILGRYTALPSGGQAPATDEEIAQYAEFCGWAAGELKGLVDHFEIWNEYNIATFNSTNQPPEQYAKMLKAAYTAIKEANPDAVVFAIDTADVDLEWAKRVFDAGGYDYCDAVSVHPYDWTGDFREGRLIDLGQQMRELMSQYGEMKPLWATEIGFSTYTGSTGYTRIGQAAASIRMNTVSRAYEIYDVITQYSFHDRARPDAQEYNWGLVNCWEDPDLTDNGAKESYLAMAAHNYFCGGNTTVKNKDADIEGRWYAVDFYNERLGKDALILFSAGEPQLKSYNLGCGSVELYDIYGSKMSDLVSDNGVYTFTMSDIPYYVVGNFTSFEPTDATGIVTADSVRKVCSPDDEVEFDFTLSDASKNLTLNIEEINGVTVKENTGFVNGRAKIVLETSADVDGEKIIMITAADENGNTYYSTEHVLEIEAPVQIDVTSEEAVPDSKTHWRASVKVTNVSQARSLSGAVEVTGPDDVAAISEPREFTDLAPGKTITFLFNLPERIVKPTVDLEITTTLSNGLKYTTTSNMDFATAIYAETKPTIDGIVTPGEWTGSWIGANEKKDIRENPNWKGPEDLSFSGTVMWDEDNFYLMAIVTDDIYSTNYEPLQPQYSYRGDNVQFALDDRLEINSAETSEINELSIGNLDGWGSFVFRHNSYYGLQKNVQLEGVEACVKRYDTYTVFEAAIPFDSIFYDGFEIDTSRPYRFSVMINENDGVGRKGWIQYTSGIGSYKDVTEFGTIRFIK</sequence>
<dbReference type="EMBL" id="DVLU01000001">
    <property type="protein sequence ID" value="HIT84296.1"/>
    <property type="molecule type" value="Genomic_DNA"/>
</dbReference>
<dbReference type="AlphaFoldDB" id="A0A9D1H1D0"/>
<dbReference type="InterPro" id="IPR051923">
    <property type="entry name" value="Glycosyl_Hydrolase_39"/>
</dbReference>
<protein>
    <recommendedName>
        <fullName evidence="2">Carbohydrate-binding domain-containing protein</fullName>
    </recommendedName>
</protein>
<dbReference type="Pfam" id="PF06452">
    <property type="entry name" value="CBM9_1"/>
    <property type="match status" value="1"/>
</dbReference>
<dbReference type="Gene3D" id="2.60.40.1190">
    <property type="match status" value="1"/>
</dbReference>
<dbReference type="PANTHER" id="PTHR12631:SF10">
    <property type="entry name" value="BETA-XYLOSIDASE-LIKE PROTEIN-RELATED"/>
    <property type="match status" value="1"/>
</dbReference>
<dbReference type="SUPFAM" id="SSF49344">
    <property type="entry name" value="CBD9-like"/>
    <property type="match status" value="1"/>
</dbReference>
<dbReference type="Proteomes" id="UP000824165">
    <property type="component" value="Unassembled WGS sequence"/>
</dbReference>
<comment type="caution">
    <text evidence="3">The sequence shown here is derived from an EMBL/GenBank/DDBJ whole genome shotgun (WGS) entry which is preliminary data.</text>
</comment>
<dbReference type="InterPro" id="IPR017853">
    <property type="entry name" value="GH"/>
</dbReference>
<feature type="domain" description="Carbohydrate-binding" evidence="2">
    <location>
        <begin position="940"/>
        <end position="1116"/>
    </location>
</feature>
<dbReference type="GO" id="GO:0004553">
    <property type="term" value="F:hydrolase activity, hydrolyzing O-glycosyl compounds"/>
    <property type="evidence" value="ECO:0007669"/>
    <property type="project" value="InterPro"/>
</dbReference>
<accession>A0A9D1H1D0</accession>
<evidence type="ECO:0000256" key="1">
    <source>
        <dbReference type="SAM" id="SignalP"/>
    </source>
</evidence>
<evidence type="ECO:0000259" key="2">
    <source>
        <dbReference type="Pfam" id="PF06452"/>
    </source>
</evidence>
<dbReference type="SUPFAM" id="SSF51445">
    <property type="entry name" value="(Trans)glycosidases"/>
    <property type="match status" value="1"/>
</dbReference>
<name>A0A9D1H1D0_9FIRM</name>
<keyword evidence="1" id="KW-0732">Signal</keyword>